<dbReference type="RefSeq" id="WP_084780758.1">
    <property type="nucleotide sequence ID" value="NZ_BMQP01000015.1"/>
</dbReference>
<keyword evidence="3" id="KW-0472">Membrane</keyword>
<dbReference type="AlphaFoldDB" id="A0A8J3RYI8"/>
<sequence length="480" mass="49780">MDLTASSDTKTELHRYAEALLADLAAAGGSLAGTPPELADVPGYWLSPAVEALTALMRGDDALGPLGRAAQRDSQKTALFLCLALAVAGQGDRIHASWFGTAFGELSPDRPVTHGQRALWLAAARGAYGPAGKIFVLRKLDAVSLFSGPAAPEGSASSTSEPGATGSSGSTGAAGPDPGPWLRALTPDEPSIVVPPSLTDYPELAQLPALAQPVHSAAQLARLRSRCVEITSAREDREHGGGRLVNRSRTPATAWAEEEPLAVLRRLIGSGGPEGPMSSLTGHLLADLRPGTDPRLTAIALHVAAPIVRDAAENLARATQAAPPESVTLSLLGHDIVLRPEGPDPASLSAAEERIVTQGVPARGLPWPAYALLAAAAVLIVAAVAVPLALPGTAPAVPLAAAALAMTLAGAGGHRLWLRQRQEQEDAEYVAAHVEELRELAENAVWALHEYAREADKRARTAAADLAELTRLLRRGPRAG</sequence>
<name>A0A8J3RYI8_PLARO</name>
<feature type="transmembrane region" description="Helical" evidence="3">
    <location>
        <begin position="396"/>
        <end position="418"/>
    </location>
</feature>
<feature type="region of interest" description="Disordered" evidence="2">
    <location>
        <begin position="148"/>
        <end position="189"/>
    </location>
</feature>
<evidence type="ECO:0000256" key="2">
    <source>
        <dbReference type="SAM" id="MobiDB-lite"/>
    </source>
</evidence>
<evidence type="ECO:0000256" key="3">
    <source>
        <dbReference type="SAM" id="Phobius"/>
    </source>
</evidence>
<proteinExistence type="predicted"/>
<keyword evidence="5" id="KW-1185">Reference proteome</keyword>
<keyword evidence="3" id="KW-0812">Transmembrane</keyword>
<dbReference type="EMBL" id="BOOI01000034">
    <property type="protein sequence ID" value="GIH85376.1"/>
    <property type="molecule type" value="Genomic_DNA"/>
</dbReference>
<feature type="coiled-coil region" evidence="1">
    <location>
        <begin position="434"/>
        <end position="472"/>
    </location>
</feature>
<keyword evidence="3" id="KW-1133">Transmembrane helix</keyword>
<dbReference type="Proteomes" id="UP000655044">
    <property type="component" value="Unassembled WGS sequence"/>
</dbReference>
<reference evidence="4" key="1">
    <citation type="submission" date="2021-01" db="EMBL/GenBank/DDBJ databases">
        <title>Whole genome shotgun sequence of Planobispora rosea NBRC 15558.</title>
        <authorList>
            <person name="Komaki H."/>
            <person name="Tamura T."/>
        </authorList>
    </citation>
    <scope>NUCLEOTIDE SEQUENCE</scope>
    <source>
        <strain evidence="4">NBRC 15558</strain>
    </source>
</reference>
<evidence type="ECO:0000313" key="4">
    <source>
        <dbReference type="EMBL" id="GIH85376.1"/>
    </source>
</evidence>
<gene>
    <name evidence="4" type="ORF">Pro02_37840</name>
</gene>
<protein>
    <submittedName>
        <fullName evidence="4">Uncharacterized protein</fullName>
    </submittedName>
</protein>
<evidence type="ECO:0000256" key="1">
    <source>
        <dbReference type="SAM" id="Coils"/>
    </source>
</evidence>
<evidence type="ECO:0000313" key="5">
    <source>
        <dbReference type="Proteomes" id="UP000655044"/>
    </source>
</evidence>
<organism evidence="4 5">
    <name type="scientific">Planobispora rosea</name>
    <dbReference type="NCBI Taxonomy" id="35762"/>
    <lineage>
        <taxon>Bacteria</taxon>
        <taxon>Bacillati</taxon>
        <taxon>Actinomycetota</taxon>
        <taxon>Actinomycetes</taxon>
        <taxon>Streptosporangiales</taxon>
        <taxon>Streptosporangiaceae</taxon>
        <taxon>Planobispora</taxon>
    </lineage>
</organism>
<comment type="caution">
    <text evidence="4">The sequence shown here is derived from an EMBL/GenBank/DDBJ whole genome shotgun (WGS) entry which is preliminary data.</text>
</comment>
<feature type="transmembrane region" description="Helical" evidence="3">
    <location>
        <begin position="369"/>
        <end position="390"/>
    </location>
</feature>
<feature type="compositionally biased region" description="Low complexity" evidence="2">
    <location>
        <begin position="148"/>
        <end position="176"/>
    </location>
</feature>
<accession>A0A8J3RYI8</accession>
<keyword evidence="1" id="KW-0175">Coiled coil</keyword>